<evidence type="ECO:0000256" key="2">
    <source>
        <dbReference type="ARBA" id="ARBA00004370"/>
    </source>
</evidence>
<gene>
    <name evidence="16" type="ORF">BRAFLDRAFT_91394</name>
</gene>
<dbReference type="SUPFAM" id="SSF51905">
    <property type="entry name" value="FAD/NAD(P)-binding domain"/>
    <property type="match status" value="1"/>
</dbReference>
<dbReference type="SUPFAM" id="SSF103473">
    <property type="entry name" value="MFS general substrate transporter"/>
    <property type="match status" value="1"/>
</dbReference>
<evidence type="ECO:0000256" key="13">
    <source>
        <dbReference type="SAM" id="Phobius"/>
    </source>
</evidence>
<dbReference type="PANTHER" id="PTHR15944">
    <property type="entry name" value="FARNESYLCYSTEINE LYASE"/>
    <property type="match status" value="1"/>
</dbReference>
<feature type="transmembrane region" description="Helical" evidence="13">
    <location>
        <begin position="569"/>
        <end position="594"/>
    </location>
</feature>
<evidence type="ECO:0000313" key="16">
    <source>
        <dbReference type="EMBL" id="EEN64137.1"/>
    </source>
</evidence>
<dbReference type="GO" id="GO:0001735">
    <property type="term" value="F:prenylcysteine oxidase activity"/>
    <property type="evidence" value="ECO:0007669"/>
    <property type="project" value="InterPro"/>
</dbReference>
<dbReference type="InterPro" id="IPR036188">
    <property type="entry name" value="FAD/NAD-bd_sf"/>
</dbReference>
<organism>
    <name type="scientific">Branchiostoma floridae</name>
    <name type="common">Florida lancelet</name>
    <name type="synonym">Amphioxus</name>
    <dbReference type="NCBI Taxonomy" id="7739"/>
    <lineage>
        <taxon>Eukaryota</taxon>
        <taxon>Metazoa</taxon>
        <taxon>Chordata</taxon>
        <taxon>Cephalochordata</taxon>
        <taxon>Leptocardii</taxon>
        <taxon>Amphioxiformes</taxon>
        <taxon>Branchiostomatidae</taxon>
        <taxon>Branchiostoma</taxon>
    </lineage>
</organism>
<dbReference type="Gene3D" id="3.50.50.60">
    <property type="entry name" value="FAD/NAD(P)-binding domain"/>
    <property type="match status" value="1"/>
</dbReference>
<evidence type="ECO:0000256" key="4">
    <source>
        <dbReference type="ARBA" id="ARBA00022630"/>
    </source>
</evidence>
<dbReference type="InterPro" id="IPR005828">
    <property type="entry name" value="MFS_sugar_transport-like"/>
</dbReference>
<comment type="cofactor">
    <cofactor evidence="1">
        <name>FAD</name>
        <dbReference type="ChEBI" id="CHEBI:57692"/>
    </cofactor>
</comment>
<feature type="transmembrane region" description="Helical" evidence="13">
    <location>
        <begin position="929"/>
        <end position="950"/>
    </location>
</feature>
<feature type="compositionally biased region" description="Polar residues" evidence="12">
    <location>
        <begin position="989"/>
        <end position="998"/>
    </location>
</feature>
<dbReference type="GO" id="GO:0030328">
    <property type="term" value="P:prenylcysteine catabolic process"/>
    <property type="evidence" value="ECO:0007669"/>
    <property type="project" value="InterPro"/>
</dbReference>
<sequence length="1050" mass="114724">MAVSLSRVVGPLAGLGCLVLSALSMSKAEADSREAKTGPTNIAVIGGGIGGASSAHYLRKLFGDDVSIDMYEPRKVGGRLATVKIGDEEFESGGSIIHAKNHYMVKFAEELGLKHRKTFPGHFALYNGQEFVFTESSWSLVTLAKLLWRYGWDCVWLNSLIGRTLTNFENIYTLQDAGNAYSSVEELLYAMGGAKFVNMTQTSTAQGLKEEGFSPRFINELAMAANRENYGQTVDVPFFVGAVSLAGAQPGLWSVEGGNKRVPEELVKAAKVNLIPGEVSKVTLKNSDDRPKFLLQYQLKDPNNNQILTEQKGYDIVIVATPLNEGMSNITFTNFPTPLPEIKGKFHRTVANFVRGKLNAEYFGISDPKAAPTGIMTINADVMFNSIGKHTPLNISKGYTPVGPESEDAVWKVFSQRPLADSEIAQLFTVVKDSQVVDWLAYPHYASPGHLETFVLYDGLYYVNGIEWAASAMEMSAIGGRNVALLSYNWWHGLDGKVSVLGVLLTADSFTISVTAPFLPFLTHDFFPYLKSNQLGYYAGFLMSAFFAGTFVGCFMWGKLSDIVGRRPILLCGVTGLMLSIFLLGFSFSFAWAISVQFVGGFLNGNLGVAKTYLYEGPVLGGFLACPATRFQTFAQPFFQQFPYMLPCSVVAALLLCILIVSCIFLGESLHKKPEDDYITLRPISSQDETEHDSEKQHRRQISTCSLLKDKLVLIPCVLYALFALADICGTQQLLPLLLVSNSQHGGYNFDASEISLVMTITAIYSVVTQATLLPLMASKISYKTMYLSGVVMWAVGVGLLPSLVNITGPVKGPHLSTVLNQTAATSSDLLLNFTSVPITNSYPHTTLPSITDMNGTAVLTGQCRLAGDRRETAQLPASEIPARVWAPLLLLAMLMEQAGCQAYMAAIVMVGNAAFLSSRGTVNGIAQTLAALSRLIGPAVSANMFAWTTDNGLPWPLDHHLSFYILLVFCLLMVFLCTRLPASSNVPRSLTENGVQTRSEENSERSGHVAEDEEKQSILIKKDDDEIWSDDRDDNDYFETEHLLTSNIA</sequence>
<evidence type="ECO:0000259" key="15">
    <source>
        <dbReference type="Pfam" id="PF07156"/>
    </source>
</evidence>
<dbReference type="GO" id="GO:0016020">
    <property type="term" value="C:membrane"/>
    <property type="evidence" value="ECO:0007669"/>
    <property type="project" value="UniProtKB-SubCell"/>
</dbReference>
<feature type="transmembrane region" description="Helical" evidence="13">
    <location>
        <begin position="644"/>
        <end position="666"/>
    </location>
</feature>
<dbReference type="FunFam" id="3.50.50.60:FF:000081">
    <property type="entry name" value="prenylcysteine oxidase 1"/>
    <property type="match status" value="1"/>
</dbReference>
<evidence type="ECO:0000256" key="14">
    <source>
        <dbReference type="SAM" id="SignalP"/>
    </source>
</evidence>
<feature type="transmembrane region" description="Helical" evidence="13">
    <location>
        <begin position="712"/>
        <end position="735"/>
    </location>
</feature>
<feature type="compositionally biased region" description="Basic and acidic residues" evidence="12">
    <location>
        <begin position="999"/>
        <end position="1011"/>
    </location>
</feature>
<feature type="transmembrane region" description="Helical" evidence="13">
    <location>
        <begin position="889"/>
        <end position="917"/>
    </location>
</feature>
<dbReference type="EMBL" id="GG666488">
    <property type="protein sequence ID" value="EEN64137.1"/>
    <property type="molecule type" value="Genomic_DNA"/>
</dbReference>
<dbReference type="InParanoid" id="C3Y727"/>
<feature type="transmembrane region" description="Helical" evidence="13">
    <location>
        <begin position="786"/>
        <end position="805"/>
    </location>
</feature>
<dbReference type="Pfam" id="PF13450">
    <property type="entry name" value="NAD_binding_8"/>
    <property type="match status" value="1"/>
</dbReference>
<comment type="subcellular location">
    <subcellularLocation>
        <location evidence="2">Membrane</location>
    </subcellularLocation>
</comment>
<evidence type="ECO:0000256" key="9">
    <source>
        <dbReference type="ARBA" id="ARBA00023002"/>
    </source>
</evidence>
<keyword evidence="11" id="KW-0325">Glycoprotein</keyword>
<dbReference type="PANTHER" id="PTHR15944:SF0">
    <property type="entry name" value="PRENYLCYSTEINE LYASE DOMAIN-CONTAINING PROTEIN"/>
    <property type="match status" value="1"/>
</dbReference>
<evidence type="ECO:0000256" key="3">
    <source>
        <dbReference type="ARBA" id="ARBA00009967"/>
    </source>
</evidence>
<feature type="chain" id="PRO_5002934797" description="Prenylcysteine lyase domain-containing protein" evidence="14">
    <location>
        <begin position="31"/>
        <end position="1050"/>
    </location>
</feature>
<evidence type="ECO:0000256" key="11">
    <source>
        <dbReference type="ARBA" id="ARBA00023180"/>
    </source>
</evidence>
<evidence type="ECO:0000256" key="6">
    <source>
        <dbReference type="ARBA" id="ARBA00022729"/>
    </source>
</evidence>
<dbReference type="InterPro" id="IPR036259">
    <property type="entry name" value="MFS_trans_sf"/>
</dbReference>
<proteinExistence type="inferred from homology"/>
<dbReference type="GO" id="GO:0022857">
    <property type="term" value="F:transmembrane transporter activity"/>
    <property type="evidence" value="ECO:0007669"/>
    <property type="project" value="InterPro"/>
</dbReference>
<dbReference type="Pfam" id="PF07156">
    <property type="entry name" value="Prenylcys_lyase"/>
    <property type="match status" value="1"/>
</dbReference>
<dbReference type="InterPro" id="IPR017046">
    <property type="entry name" value="Prenylcysteine_Oxase1"/>
</dbReference>
<evidence type="ECO:0000256" key="12">
    <source>
        <dbReference type="SAM" id="MobiDB-lite"/>
    </source>
</evidence>
<reference evidence="16" key="1">
    <citation type="journal article" date="2008" name="Nature">
        <title>The amphioxus genome and the evolution of the chordate karyotype.</title>
        <authorList>
            <consortium name="US DOE Joint Genome Institute (JGI-PGF)"/>
            <person name="Putnam N.H."/>
            <person name="Butts T."/>
            <person name="Ferrier D.E.K."/>
            <person name="Furlong R.F."/>
            <person name="Hellsten U."/>
            <person name="Kawashima T."/>
            <person name="Robinson-Rechavi M."/>
            <person name="Shoguchi E."/>
            <person name="Terry A."/>
            <person name="Yu J.-K."/>
            <person name="Benito-Gutierrez E.L."/>
            <person name="Dubchak I."/>
            <person name="Garcia-Fernandez J."/>
            <person name="Gibson-Brown J.J."/>
            <person name="Grigoriev I.V."/>
            <person name="Horton A.C."/>
            <person name="de Jong P.J."/>
            <person name="Jurka J."/>
            <person name="Kapitonov V.V."/>
            <person name="Kohara Y."/>
            <person name="Kuroki Y."/>
            <person name="Lindquist E."/>
            <person name="Lucas S."/>
            <person name="Osoegawa K."/>
            <person name="Pennacchio L.A."/>
            <person name="Salamov A.A."/>
            <person name="Satou Y."/>
            <person name="Sauka-Spengler T."/>
            <person name="Schmutz J."/>
            <person name="Shin-I T."/>
            <person name="Toyoda A."/>
            <person name="Bronner-Fraser M."/>
            <person name="Fujiyama A."/>
            <person name="Holland L.Z."/>
            <person name="Holland P.W.H."/>
            <person name="Satoh N."/>
            <person name="Rokhsar D.S."/>
        </authorList>
    </citation>
    <scope>NUCLEOTIDE SEQUENCE [LARGE SCALE GENOMIC DNA]</scope>
    <source>
        <strain evidence="16">S238N-H82</strain>
        <tissue evidence="16">Testes</tissue>
    </source>
</reference>
<name>C3Y727_BRAFL</name>
<feature type="transmembrane region" description="Helical" evidence="13">
    <location>
        <begin position="755"/>
        <end position="774"/>
    </location>
</feature>
<feature type="transmembrane region" description="Helical" evidence="13">
    <location>
        <begin position="535"/>
        <end position="557"/>
    </location>
</feature>
<keyword evidence="7" id="KW-0274">FAD</keyword>
<keyword evidence="4" id="KW-0285">Flavoprotein</keyword>
<evidence type="ECO:0000256" key="1">
    <source>
        <dbReference type="ARBA" id="ARBA00001974"/>
    </source>
</evidence>
<evidence type="ECO:0000256" key="8">
    <source>
        <dbReference type="ARBA" id="ARBA00022989"/>
    </source>
</evidence>
<feature type="transmembrane region" description="Helical" evidence="13">
    <location>
        <begin position="962"/>
        <end position="981"/>
    </location>
</feature>
<dbReference type="InterPro" id="IPR010795">
    <property type="entry name" value="Prenylcys_lyase"/>
</dbReference>
<keyword evidence="8 13" id="KW-1133">Transmembrane helix</keyword>
<evidence type="ECO:0000256" key="5">
    <source>
        <dbReference type="ARBA" id="ARBA00022692"/>
    </source>
</evidence>
<dbReference type="AlphaFoldDB" id="C3Y727"/>
<keyword evidence="9" id="KW-0560">Oxidoreductase</keyword>
<evidence type="ECO:0000256" key="7">
    <source>
        <dbReference type="ARBA" id="ARBA00022827"/>
    </source>
</evidence>
<evidence type="ECO:0000256" key="10">
    <source>
        <dbReference type="ARBA" id="ARBA00023136"/>
    </source>
</evidence>
<dbReference type="Gene3D" id="1.20.1250.20">
    <property type="entry name" value="MFS general substrate transporter like domains"/>
    <property type="match status" value="2"/>
</dbReference>
<feature type="region of interest" description="Disordered" evidence="12">
    <location>
        <begin position="989"/>
        <end position="1019"/>
    </location>
</feature>
<accession>C3Y727</accession>
<keyword evidence="5 13" id="KW-0812">Transmembrane</keyword>
<dbReference type="Pfam" id="PF00083">
    <property type="entry name" value="Sugar_tr"/>
    <property type="match status" value="1"/>
</dbReference>
<protein>
    <recommendedName>
        <fullName evidence="15">Prenylcysteine lyase domain-containing protein</fullName>
    </recommendedName>
</protein>
<dbReference type="eggNOG" id="KOG2615">
    <property type="taxonomic scope" value="Eukaryota"/>
</dbReference>
<keyword evidence="10 13" id="KW-0472">Membrane</keyword>
<keyword evidence="6 14" id="KW-0732">Signal</keyword>
<feature type="signal peptide" evidence="14">
    <location>
        <begin position="1"/>
        <end position="30"/>
    </location>
</feature>
<feature type="domain" description="Prenylcysteine lyase" evidence="15">
    <location>
        <begin position="133"/>
        <end position="493"/>
    </location>
</feature>
<comment type="similarity">
    <text evidence="3">Belongs to the prenylcysteine oxidase family.</text>
</comment>